<evidence type="ECO:0008006" key="3">
    <source>
        <dbReference type="Google" id="ProtNLM"/>
    </source>
</evidence>
<accession>A0ABS1WWA7</accession>
<sequence>MGRPSATATLHRLQRRFSIALSAALCLWMLALATHFHSSDFDTDSHQATHELCAFCVSVPGTGAAPSVAAYLVTPQPQSFTAPVDIAPTTAAPAPGAYYSRGPPLI</sequence>
<evidence type="ECO:0000313" key="2">
    <source>
        <dbReference type="Proteomes" id="UP000661077"/>
    </source>
</evidence>
<dbReference type="RefSeq" id="WP_203167307.1">
    <property type="nucleotide sequence ID" value="NZ_JAEVLS010000002.1"/>
</dbReference>
<name>A0ABS1WWA7_9GAMM</name>
<evidence type="ECO:0000313" key="1">
    <source>
        <dbReference type="EMBL" id="MBM0105255.1"/>
    </source>
</evidence>
<dbReference type="EMBL" id="JAEVLS010000002">
    <property type="protein sequence ID" value="MBM0105255.1"/>
    <property type="molecule type" value="Genomic_DNA"/>
</dbReference>
<protein>
    <recommendedName>
        <fullName evidence="3">DUF2946 domain-containing protein</fullName>
    </recommendedName>
</protein>
<organism evidence="1 2">
    <name type="scientific">Steroidobacter gossypii</name>
    <dbReference type="NCBI Taxonomy" id="2805490"/>
    <lineage>
        <taxon>Bacteria</taxon>
        <taxon>Pseudomonadati</taxon>
        <taxon>Pseudomonadota</taxon>
        <taxon>Gammaproteobacteria</taxon>
        <taxon>Steroidobacterales</taxon>
        <taxon>Steroidobacteraceae</taxon>
        <taxon>Steroidobacter</taxon>
    </lineage>
</organism>
<keyword evidence="2" id="KW-1185">Reference proteome</keyword>
<proteinExistence type="predicted"/>
<comment type="caution">
    <text evidence="1">The sequence shown here is derived from an EMBL/GenBank/DDBJ whole genome shotgun (WGS) entry which is preliminary data.</text>
</comment>
<dbReference type="Proteomes" id="UP000661077">
    <property type="component" value="Unassembled WGS sequence"/>
</dbReference>
<reference evidence="1 2" key="1">
    <citation type="journal article" date="2021" name="Int. J. Syst. Evol. Microbiol.">
        <title>Steroidobacter gossypii sp. nov., isolated from soil of cotton cropping field.</title>
        <authorList>
            <person name="Huang R."/>
            <person name="Yang S."/>
            <person name="Zhen C."/>
            <person name="Liu W."/>
        </authorList>
    </citation>
    <scope>NUCLEOTIDE SEQUENCE [LARGE SCALE GENOMIC DNA]</scope>
    <source>
        <strain evidence="1 2">S1-65</strain>
    </source>
</reference>
<gene>
    <name evidence="1" type="ORF">JM946_10870</name>
</gene>